<protein>
    <submittedName>
        <fullName evidence="1">ATP-dependent DNA helicase RecG</fullName>
        <ecNumber evidence="1">3.6.4.12</ecNumber>
    </submittedName>
</protein>
<keyword evidence="1" id="KW-0067">ATP-binding</keyword>
<reference evidence="1 2" key="1">
    <citation type="journal article" date="2022" name="Int. J. Syst. Evol. Microbiol.">
        <title>Miniphocaeibacter halophilus sp. nov., an ammonium-tolerant acetate-producing bacterium isolated from a biogas system.</title>
        <authorList>
            <person name="Schnurer A."/>
            <person name="Singh A."/>
            <person name="Bi S."/>
            <person name="Qiao W."/>
            <person name="Westerholm M."/>
        </authorList>
    </citation>
    <scope>NUCLEOTIDE SEQUENCE [LARGE SCALE GENOMIC DNA]</scope>
    <source>
        <strain evidence="1 2">AMB_01</strain>
    </source>
</reference>
<keyword evidence="1" id="KW-0547">Nucleotide-binding</keyword>
<keyword evidence="1" id="KW-0378">Hydrolase</keyword>
<evidence type="ECO:0000313" key="2">
    <source>
        <dbReference type="Proteomes" id="UP000595814"/>
    </source>
</evidence>
<dbReference type="EMBL" id="CP066744">
    <property type="protein sequence ID" value="QQK07748.1"/>
    <property type="molecule type" value="Genomic_DNA"/>
</dbReference>
<organism evidence="1 2">
    <name type="scientific">Miniphocaeibacter halophilus</name>
    <dbReference type="NCBI Taxonomy" id="2931922"/>
    <lineage>
        <taxon>Bacteria</taxon>
        <taxon>Bacillati</taxon>
        <taxon>Bacillota</taxon>
        <taxon>Tissierellia</taxon>
        <taxon>Tissierellales</taxon>
        <taxon>Peptoniphilaceae</taxon>
        <taxon>Miniphocaeibacter</taxon>
    </lineage>
</organism>
<gene>
    <name evidence="1" type="primary">recG</name>
    <name evidence="1" type="ORF">JFY71_10755</name>
</gene>
<keyword evidence="1" id="KW-0347">Helicase</keyword>
<dbReference type="Proteomes" id="UP000595814">
    <property type="component" value="Chromosome"/>
</dbReference>
<name>A0AC61N1R4_9FIRM</name>
<keyword evidence="2" id="KW-1185">Reference proteome</keyword>
<dbReference type="EC" id="3.6.4.12" evidence="1"/>
<evidence type="ECO:0000313" key="1">
    <source>
        <dbReference type="EMBL" id="QQK07748.1"/>
    </source>
</evidence>
<sequence>MKLKEIKGIGPKKEKLLNNLGIFTVKDLIEYYPRKYEDRSKVVNINDVPNGEMGLFYLKIISPCIVSYPRRNMSITKCKATDGTNIINIKWFNNHFIKNSIRLNNTYYIYGKVTRTNKYIEIDSPVVNKTLGGSLGKIYPIYSLTKGLSNNDMNKFVLDALKKLEIKDILPKVILEKFSLLNRKLAIRNIHFPENEKLLILARKTLKFEELLVLQTAINLDTINIKKEGIRFKDFKEVDDFIKGLPFKLTNAQRKVVNEIFKDMNENKSMNRLVQGDVGSGKTIVAAIAMLKAFYNGYQSAMMAPTEILATQHYNSLKELFKNVDLKVELLKGSMSKQEKDSVYERIYNHEIDILIGTHAIIEDKVEFSKIGLVITDEQHRFGVKQRAEISKKGNVDTLIMTATPIPRTLTLAMYGDLDISIIDSLPPGRKNIDTFAVNMNYEKRVINFLKKQIKDGRQGYIVCPLIEESDKLELNSVIELYERLKQEYFQATKIAFIHGKMKNDEKESIMDEFINNNIKILFSTTVIEVGINVPNANIMIIYNAERFGLSQLHQLRGRVGRGQYQSYCILINNSNSKIARERMRIMQNSNDGFEISKKDLELRGSGDILGTKQSGLASLKIANIFDDMNLLNIIQPIAKKIVVERKLDEKEYFNLKKSILEFSDKLKENIIFN</sequence>
<proteinExistence type="predicted"/>
<accession>A0AC61N1R4</accession>